<dbReference type="RefSeq" id="WP_196419539.1">
    <property type="nucleotide sequence ID" value="NZ_JADQTO010000030.1"/>
</dbReference>
<dbReference type="InterPro" id="IPR032708">
    <property type="entry name" value="McjB_C"/>
</dbReference>
<proteinExistence type="predicted"/>
<keyword evidence="3" id="KW-1185">Reference proteome</keyword>
<reference evidence="2" key="1">
    <citation type="submission" date="2020-11" db="EMBL/GenBank/DDBJ databases">
        <title>Isolation and identification of active actinomycetes.</title>
        <authorList>
            <person name="Sun X."/>
        </authorList>
    </citation>
    <scope>NUCLEOTIDE SEQUENCE</scope>
    <source>
        <strain evidence="2">NEAU-A11</strain>
    </source>
</reference>
<comment type="caution">
    <text evidence="2">The sequence shown here is derived from an EMBL/GenBank/DDBJ whole genome shotgun (WGS) entry which is preliminary data.</text>
</comment>
<dbReference type="EMBL" id="JADQTO010000030">
    <property type="protein sequence ID" value="MBG0567762.1"/>
    <property type="molecule type" value="Genomic_DNA"/>
</dbReference>
<gene>
    <name evidence="2" type="ORF">I4J89_40590</name>
</gene>
<dbReference type="AlphaFoldDB" id="A0A931G2I9"/>
<dbReference type="Proteomes" id="UP000598146">
    <property type="component" value="Unassembled WGS sequence"/>
</dbReference>
<evidence type="ECO:0000259" key="1">
    <source>
        <dbReference type="Pfam" id="PF13471"/>
    </source>
</evidence>
<dbReference type="Pfam" id="PF13471">
    <property type="entry name" value="Transglut_core3"/>
    <property type="match status" value="1"/>
</dbReference>
<evidence type="ECO:0000313" key="2">
    <source>
        <dbReference type="EMBL" id="MBG0567762.1"/>
    </source>
</evidence>
<dbReference type="NCBIfam" id="NF033537">
    <property type="entry name" value="lasso_biosyn_B2"/>
    <property type="match status" value="1"/>
</dbReference>
<sequence length="139" mass="15220">MTFHMAVQRQPRDPSLRRRLATRTAIIVAHLLRPLPPVVLTRVLGRLRRGAGAATYEQAESARNRVLGASLGMNALQACLQRSLAVTVLCRMSGTWPSWCAGVRRTAPFTAHAWVEAEGRSVGEPGVAETHVCMLRVDP</sequence>
<evidence type="ECO:0000313" key="3">
    <source>
        <dbReference type="Proteomes" id="UP000598146"/>
    </source>
</evidence>
<accession>A0A931G2I9</accession>
<organism evidence="2 3">
    <name type="scientific">Actinoplanes aureus</name>
    <dbReference type="NCBI Taxonomy" id="2792083"/>
    <lineage>
        <taxon>Bacteria</taxon>
        <taxon>Bacillati</taxon>
        <taxon>Actinomycetota</taxon>
        <taxon>Actinomycetes</taxon>
        <taxon>Micromonosporales</taxon>
        <taxon>Micromonosporaceae</taxon>
        <taxon>Actinoplanes</taxon>
    </lineage>
</organism>
<dbReference type="InterPro" id="IPR053521">
    <property type="entry name" value="McjB-like"/>
</dbReference>
<feature type="domain" description="Microcin J25-processing protein McjB C-terminal" evidence="1">
    <location>
        <begin position="31"/>
        <end position="125"/>
    </location>
</feature>
<protein>
    <submittedName>
        <fullName evidence="2">Lasso peptide biosynthesis B2 protein</fullName>
    </submittedName>
</protein>
<name>A0A931G2I9_9ACTN</name>